<dbReference type="Gene3D" id="3.40.50.720">
    <property type="entry name" value="NAD(P)-binding Rossmann-like Domain"/>
    <property type="match status" value="1"/>
</dbReference>
<protein>
    <submittedName>
        <fullName evidence="7">3-hydroxybutyryl-CoA dehydrogenase</fullName>
        <ecNumber evidence="7">1.1.1.157</ecNumber>
    </submittedName>
</protein>
<dbReference type="PANTHER" id="PTHR48075">
    <property type="entry name" value="3-HYDROXYACYL-COA DEHYDROGENASE FAMILY PROTEIN"/>
    <property type="match status" value="1"/>
</dbReference>
<evidence type="ECO:0000313" key="8">
    <source>
        <dbReference type="Proteomes" id="UP000320776"/>
    </source>
</evidence>
<dbReference type="SUPFAM" id="SSF51735">
    <property type="entry name" value="NAD(P)-binding Rossmann-fold domains"/>
    <property type="match status" value="1"/>
</dbReference>
<reference evidence="7 8" key="1">
    <citation type="submission" date="2019-02" db="EMBL/GenBank/DDBJ databases">
        <title>Closed genome of Sporomusa termitida DSM 4440.</title>
        <authorList>
            <person name="Poehlein A."/>
            <person name="Daniel R."/>
        </authorList>
    </citation>
    <scope>NUCLEOTIDE SEQUENCE [LARGE SCALE GENOMIC DNA]</scope>
    <source>
        <strain evidence="7 8">DSM 4440</strain>
    </source>
</reference>
<evidence type="ECO:0000259" key="6">
    <source>
        <dbReference type="Pfam" id="PF02737"/>
    </source>
</evidence>
<dbReference type="InterPro" id="IPR036291">
    <property type="entry name" value="NAD(P)-bd_dom_sf"/>
</dbReference>
<dbReference type="Pfam" id="PF02737">
    <property type="entry name" value="3HCDH_N"/>
    <property type="match status" value="1"/>
</dbReference>
<sequence length="297" mass="32243">MEIKKIFVIGAGLMGAGIAQVAIQSGYDVILNDISESTLANGATGIEERLNRSVAKGFMSHEEKDACMKRLTCSMELASAAECQFVIEAIYENFEAKRAVFEKLDVICPPETILSSNTSSISLTALSSVVKRPEKFIGMHFFSPVPVMKLLEIIRGLRTSEDTLSAAREVGERLEKVMVVAKDMPGFIVNRILIPMLNEAVQILDESIGTVEDIDNGMKCGCNHPMGPLALADMVGLDVLLAAIEVFYSELGDSKYRPAPLLRKMVKAGYLGRKSGAGFYLYEAGGKKLGVNPVLNQ</sequence>
<dbReference type="EMBL" id="CP036259">
    <property type="protein sequence ID" value="QDR80273.1"/>
    <property type="molecule type" value="Genomic_DNA"/>
</dbReference>
<dbReference type="Gene3D" id="1.10.1040.10">
    <property type="entry name" value="N-(1-d-carboxylethyl)-l-norvaline Dehydrogenase, domain 2"/>
    <property type="match status" value="1"/>
</dbReference>
<feature type="site" description="Important for catalytic activity" evidence="4">
    <location>
        <position position="140"/>
    </location>
</feature>
<dbReference type="GO" id="GO:0006631">
    <property type="term" value="P:fatty acid metabolic process"/>
    <property type="evidence" value="ECO:0007669"/>
    <property type="project" value="InterPro"/>
</dbReference>
<dbReference type="Proteomes" id="UP000320776">
    <property type="component" value="Chromosome"/>
</dbReference>
<evidence type="ECO:0000256" key="4">
    <source>
        <dbReference type="PIRSR" id="PIRSR000105-1"/>
    </source>
</evidence>
<comment type="pathway">
    <text evidence="1">Lipid metabolism; butanoate metabolism.</text>
</comment>
<accession>A0A517DSE1</accession>
<dbReference type="AlphaFoldDB" id="A0A517DSE1"/>
<keyword evidence="3 7" id="KW-0560">Oxidoreductase</keyword>
<dbReference type="NCBIfam" id="NF004474">
    <property type="entry name" value="PRK05808.1"/>
    <property type="match status" value="1"/>
</dbReference>
<dbReference type="FunFam" id="3.40.50.720:FF:000009">
    <property type="entry name" value="Fatty oxidation complex, alpha subunit"/>
    <property type="match status" value="1"/>
</dbReference>
<dbReference type="Pfam" id="PF00725">
    <property type="entry name" value="3HCDH"/>
    <property type="match status" value="1"/>
</dbReference>
<gene>
    <name evidence="7" type="primary">hbd_2</name>
    <name evidence="7" type="ORF">SPTER_15930</name>
</gene>
<dbReference type="PANTHER" id="PTHR48075:SF5">
    <property type="entry name" value="3-HYDROXYBUTYRYL-COA DEHYDROGENASE"/>
    <property type="match status" value="1"/>
</dbReference>
<name>A0A517DSE1_9FIRM</name>
<organism evidence="7 8">
    <name type="scientific">Sporomusa termitida</name>
    <dbReference type="NCBI Taxonomy" id="2377"/>
    <lineage>
        <taxon>Bacteria</taxon>
        <taxon>Bacillati</taxon>
        <taxon>Bacillota</taxon>
        <taxon>Negativicutes</taxon>
        <taxon>Selenomonadales</taxon>
        <taxon>Sporomusaceae</taxon>
        <taxon>Sporomusa</taxon>
    </lineage>
</organism>
<dbReference type="GO" id="GO:0070403">
    <property type="term" value="F:NAD+ binding"/>
    <property type="evidence" value="ECO:0007669"/>
    <property type="project" value="InterPro"/>
</dbReference>
<evidence type="ECO:0000259" key="5">
    <source>
        <dbReference type="Pfam" id="PF00725"/>
    </source>
</evidence>
<evidence type="ECO:0000256" key="1">
    <source>
        <dbReference type="ARBA" id="ARBA00005086"/>
    </source>
</evidence>
<evidence type="ECO:0000313" key="7">
    <source>
        <dbReference type="EMBL" id="QDR80273.1"/>
    </source>
</evidence>
<dbReference type="InterPro" id="IPR006108">
    <property type="entry name" value="3HC_DH_C"/>
</dbReference>
<evidence type="ECO:0000256" key="3">
    <source>
        <dbReference type="ARBA" id="ARBA00023002"/>
    </source>
</evidence>
<dbReference type="PIRSF" id="PIRSF000105">
    <property type="entry name" value="HCDH"/>
    <property type="match status" value="1"/>
</dbReference>
<proteinExistence type="inferred from homology"/>
<feature type="domain" description="3-hydroxyacyl-CoA dehydrogenase NAD binding" evidence="6">
    <location>
        <begin position="5"/>
        <end position="183"/>
    </location>
</feature>
<dbReference type="EC" id="1.1.1.157" evidence="7"/>
<dbReference type="RefSeq" id="WP_211367518.1">
    <property type="nucleotide sequence ID" value="NZ_CP036259.1"/>
</dbReference>
<evidence type="ECO:0000256" key="2">
    <source>
        <dbReference type="ARBA" id="ARBA00009463"/>
    </source>
</evidence>
<dbReference type="KEGG" id="sted:SPTER_15930"/>
<keyword evidence="8" id="KW-1185">Reference proteome</keyword>
<feature type="domain" description="3-hydroxyacyl-CoA dehydrogenase C-terminal" evidence="5">
    <location>
        <begin position="186"/>
        <end position="282"/>
    </location>
</feature>
<dbReference type="InterPro" id="IPR013328">
    <property type="entry name" value="6PGD_dom2"/>
</dbReference>
<dbReference type="InterPro" id="IPR006176">
    <property type="entry name" value="3-OHacyl-CoA_DH_NAD-bd"/>
</dbReference>
<dbReference type="InterPro" id="IPR008927">
    <property type="entry name" value="6-PGluconate_DH-like_C_sf"/>
</dbReference>
<dbReference type="InterPro" id="IPR022694">
    <property type="entry name" value="3-OHacyl-CoA_DH"/>
</dbReference>
<dbReference type="SUPFAM" id="SSF48179">
    <property type="entry name" value="6-phosphogluconate dehydrogenase C-terminal domain-like"/>
    <property type="match status" value="1"/>
</dbReference>
<comment type="similarity">
    <text evidence="2">Belongs to the 3-hydroxyacyl-CoA dehydrogenase family.</text>
</comment>
<dbReference type="GO" id="GO:0008691">
    <property type="term" value="F:3-hydroxybutyryl-CoA dehydrogenase activity"/>
    <property type="evidence" value="ECO:0007669"/>
    <property type="project" value="UniProtKB-EC"/>
</dbReference>